<dbReference type="Pfam" id="PF13246">
    <property type="entry name" value="Cation_ATPase"/>
    <property type="match status" value="1"/>
</dbReference>
<dbReference type="InterPro" id="IPR059000">
    <property type="entry name" value="ATPase_P-type_domA"/>
</dbReference>
<evidence type="ECO:0000313" key="20">
    <source>
        <dbReference type="EMBL" id="CAF1588650.1"/>
    </source>
</evidence>
<feature type="transmembrane region" description="Helical" evidence="18">
    <location>
        <begin position="71"/>
        <end position="89"/>
    </location>
</feature>
<organism evidence="20 21">
    <name type="scientific">Rotaria magnacalcarata</name>
    <dbReference type="NCBI Taxonomy" id="392030"/>
    <lineage>
        <taxon>Eukaryota</taxon>
        <taxon>Metazoa</taxon>
        <taxon>Spiralia</taxon>
        <taxon>Gnathifera</taxon>
        <taxon>Rotifera</taxon>
        <taxon>Eurotatoria</taxon>
        <taxon>Bdelloidea</taxon>
        <taxon>Philodinida</taxon>
        <taxon>Philodinidae</taxon>
        <taxon>Rotaria</taxon>
    </lineage>
</organism>
<evidence type="ECO:0000313" key="21">
    <source>
        <dbReference type="Proteomes" id="UP000663834"/>
    </source>
</evidence>
<evidence type="ECO:0000256" key="5">
    <source>
        <dbReference type="ARBA" id="ARBA00022568"/>
    </source>
</evidence>
<comment type="similarity">
    <text evidence="18">Belongs to the cation transport ATPase (P-type) (TC 3.A.3) family.</text>
</comment>
<keyword evidence="3 18" id="KW-0813">Transport</keyword>
<dbReference type="Gene3D" id="2.70.150.10">
    <property type="entry name" value="Calcium-transporting ATPase, cytoplasmic transduction domain A"/>
    <property type="match status" value="1"/>
</dbReference>
<dbReference type="InterPro" id="IPR004014">
    <property type="entry name" value="ATPase_P-typ_cation-transptr_N"/>
</dbReference>
<evidence type="ECO:0000256" key="1">
    <source>
        <dbReference type="ARBA" id="ARBA00004326"/>
    </source>
</evidence>
<dbReference type="Pfam" id="PF00690">
    <property type="entry name" value="Cation_ATPase_N"/>
    <property type="match status" value="1"/>
</dbReference>
<keyword evidence="13" id="KW-0703">Sarcoplasmic reticulum</keyword>
<feature type="transmembrane region" description="Helical" evidence="18">
    <location>
        <begin position="777"/>
        <end position="800"/>
    </location>
</feature>
<dbReference type="EC" id="7.2.2.10" evidence="18"/>
<dbReference type="GO" id="GO:0046872">
    <property type="term" value="F:metal ion binding"/>
    <property type="evidence" value="ECO:0007669"/>
    <property type="project" value="UniProtKB-KW"/>
</dbReference>
<keyword evidence="15 18" id="KW-1133">Transmembrane helix</keyword>
<name>A0A815ZW92_9BILA</name>
<dbReference type="Pfam" id="PF08282">
    <property type="entry name" value="Hydrolase_3"/>
    <property type="match status" value="1"/>
</dbReference>
<dbReference type="Gene3D" id="1.20.1110.10">
    <property type="entry name" value="Calcium-transporting ATPase, transmembrane domain"/>
    <property type="match status" value="1"/>
</dbReference>
<keyword evidence="12" id="KW-0460">Magnesium</keyword>
<dbReference type="GO" id="GO:0005388">
    <property type="term" value="F:P-type calcium transporter activity"/>
    <property type="evidence" value="ECO:0007669"/>
    <property type="project" value="UniProtKB-EC"/>
</dbReference>
<keyword evidence="4" id="KW-0597">Phosphoprotein</keyword>
<dbReference type="SUPFAM" id="SSF81653">
    <property type="entry name" value="Calcium ATPase, transduction domain A"/>
    <property type="match status" value="1"/>
</dbReference>
<sequence>MTGESSTTKSLLDHPWTRTKEDVAKYYNVQEDIGLSEERIRQDFEKYGPNELPAEEGKPLWKLILEQFNDLLVKILLAAACISFVLALFEEHKEDHSAVAAFVEPLVILLILIANATVGVWQERNAESAIEALKEYEPEIAKVVRQNRPGQIQRIKARELVPGDIVEIAVGDKVPADIRITTIYSATIRVDQSLLTGECVSVIKHTDPVSDTRAVNQDKKNILFSGTNIASGKCRGIVIGTGLSSEIGKIRTVMTETEEEKTPLQQKLDEFSEQLSKVISVICVAVWLINIGHFNDPVHGGSWLRGAIYYFKIAVALAVAAIPEGLPAVITTCLALGTRRMAKKNAIVRSLPSVETLGCTSVICSDKTGTLTTNQMSVCRMFIFNKADGHDVSIEQYEITGSTYEPKGDVVVNGQKFNCSDRSGLVELAECAALCNDSALDYNETKRIFEKVGEATETALTVLVEKMNVFNTDKSRLSPQEMAMSSNTIIRQKYRKEFTLEFSRDRKSMSSYVVTAGRGASNSQQSAKMFVKGAPESVVDRCTHVRVGTQKVPMTPQIRQEIMKLVHQYGTGRDTLRCLALGCIDNPMKREEMDLDDARKFITYENNITFVGVVGMLDPPRTEVIDAIQRCRDAGIRVIMITGDNKNTAEAICQRIGIFHEHEDTRGKAFSGREFDDLSVEEQSEACRHAKMFARVDPAHKSRIVEYLQSHGEITAMTGDGVNDAPALKKAEIGIAMGSGTAVAKTAAEMVLADDNFSSIVSAVEEGRAIYNNMKQFIRYLISSNVGEVVCIFLTAALGLPESLIPVQLLWVNLVTDGLPATALGFNPPDLDIMERPPRNPKESLITPWLFFRYMAIGTYVGAGTVGASCWWYVSHQDGPLLTWTQLKHHFKCRGGGKEWEDIDCDVFDDPHPMTMALSVLVTIEMLNSLNSLSENQSLLKMPPWYNKYLLCAIGLSMSLHMMILYVPMFNTVFQICPLTFEEWVAVLKISFPVVLLDELLKFIARNFIDISPKNSEINEAENK</sequence>
<dbReference type="GO" id="GO:0033017">
    <property type="term" value="C:sarcoplasmic reticulum membrane"/>
    <property type="evidence" value="ECO:0007669"/>
    <property type="project" value="UniProtKB-SubCell"/>
</dbReference>
<evidence type="ECO:0000256" key="12">
    <source>
        <dbReference type="ARBA" id="ARBA00022842"/>
    </source>
</evidence>
<dbReference type="InterPro" id="IPR036412">
    <property type="entry name" value="HAD-like_sf"/>
</dbReference>
<dbReference type="EMBL" id="CAJNOW010010825">
    <property type="protein sequence ID" value="CAF1588650.1"/>
    <property type="molecule type" value="Genomic_DNA"/>
</dbReference>
<evidence type="ECO:0000256" key="18">
    <source>
        <dbReference type="RuleBase" id="RU361146"/>
    </source>
</evidence>
<evidence type="ECO:0000256" key="16">
    <source>
        <dbReference type="ARBA" id="ARBA00023065"/>
    </source>
</evidence>
<dbReference type="InterPro" id="IPR005782">
    <property type="entry name" value="P-type_ATPase_IIA"/>
</dbReference>
<evidence type="ECO:0000256" key="17">
    <source>
        <dbReference type="ARBA" id="ARBA00023136"/>
    </source>
</evidence>
<dbReference type="FunFam" id="2.70.150.10:FF:000143">
    <property type="entry name" value="Calcium-transporting ATPase"/>
    <property type="match status" value="1"/>
</dbReference>
<dbReference type="InterPro" id="IPR044492">
    <property type="entry name" value="P_typ_ATPase_HD_dom"/>
</dbReference>
<evidence type="ECO:0000256" key="15">
    <source>
        <dbReference type="ARBA" id="ARBA00022989"/>
    </source>
</evidence>
<keyword evidence="5 18" id="KW-0109">Calcium transport</keyword>
<keyword evidence="7" id="KW-0479">Metal-binding</keyword>
<feature type="domain" description="Cation-transporting P-type ATPase N-terminal" evidence="19">
    <location>
        <begin position="14"/>
        <end position="88"/>
    </location>
</feature>
<dbReference type="AlphaFoldDB" id="A0A815ZW92"/>
<protein>
    <recommendedName>
        <fullName evidence="18">Calcium-transporting ATPase</fullName>
        <ecNumber evidence="18">7.2.2.10</ecNumber>
    </recommendedName>
</protein>
<dbReference type="InterPro" id="IPR001757">
    <property type="entry name" value="P_typ_ATPase"/>
</dbReference>
<comment type="caution">
    <text evidence="18">Lacks conserved residue(s) required for the propagation of feature annotation.</text>
</comment>
<feature type="transmembrane region" description="Helical" evidence="18">
    <location>
        <begin position="307"/>
        <end position="336"/>
    </location>
</feature>
<dbReference type="Pfam" id="PF00689">
    <property type="entry name" value="Cation_ATPase_C"/>
    <property type="match status" value="1"/>
</dbReference>
<dbReference type="InterPro" id="IPR023214">
    <property type="entry name" value="HAD_sf"/>
</dbReference>
<evidence type="ECO:0000256" key="3">
    <source>
        <dbReference type="ARBA" id="ARBA00022448"/>
    </source>
</evidence>
<keyword evidence="6 18" id="KW-0812">Transmembrane</keyword>
<keyword evidence="8 18" id="KW-0547">Nucleotide-binding</keyword>
<keyword evidence="9" id="KW-0256">Endoplasmic reticulum</keyword>
<feature type="transmembrane region" description="Helical" evidence="18">
    <location>
        <begin position="851"/>
        <end position="874"/>
    </location>
</feature>
<keyword evidence="16 18" id="KW-0406">Ion transport</keyword>
<reference evidence="20" key="1">
    <citation type="submission" date="2021-02" db="EMBL/GenBank/DDBJ databases">
        <authorList>
            <person name="Nowell W R."/>
        </authorList>
    </citation>
    <scope>NUCLEOTIDE SEQUENCE</scope>
</reference>
<keyword evidence="14" id="KW-1278">Translocase</keyword>
<dbReference type="SUPFAM" id="SSF81665">
    <property type="entry name" value="Calcium ATPase, transmembrane domain M"/>
    <property type="match status" value="1"/>
</dbReference>
<dbReference type="Proteomes" id="UP000663834">
    <property type="component" value="Unassembled WGS sequence"/>
</dbReference>
<evidence type="ECO:0000256" key="4">
    <source>
        <dbReference type="ARBA" id="ARBA00022553"/>
    </source>
</evidence>
<dbReference type="PRINTS" id="PR00121">
    <property type="entry name" value="NAKATPASE"/>
</dbReference>
<dbReference type="Gene3D" id="3.40.1110.10">
    <property type="entry name" value="Calcium-transporting ATPase, cytoplasmic domain N"/>
    <property type="match status" value="1"/>
</dbReference>
<dbReference type="InterPro" id="IPR006068">
    <property type="entry name" value="ATPase_P-typ_cation-transptr_C"/>
</dbReference>
<accession>A0A815ZW92</accession>
<dbReference type="Gene3D" id="3.40.50.1000">
    <property type="entry name" value="HAD superfamily/HAD-like"/>
    <property type="match status" value="1"/>
</dbReference>
<dbReference type="SMART" id="SM00831">
    <property type="entry name" value="Cation_ATPase_N"/>
    <property type="match status" value="1"/>
</dbReference>
<dbReference type="GO" id="GO:0016887">
    <property type="term" value="F:ATP hydrolysis activity"/>
    <property type="evidence" value="ECO:0007669"/>
    <property type="project" value="InterPro"/>
</dbReference>
<comment type="catalytic activity">
    <reaction evidence="18">
        <text>Ca(2+)(in) + ATP + H2O = Ca(2+)(out) + ADP + phosphate + H(+)</text>
        <dbReference type="Rhea" id="RHEA:18105"/>
        <dbReference type="ChEBI" id="CHEBI:15377"/>
        <dbReference type="ChEBI" id="CHEBI:15378"/>
        <dbReference type="ChEBI" id="CHEBI:29108"/>
        <dbReference type="ChEBI" id="CHEBI:30616"/>
        <dbReference type="ChEBI" id="CHEBI:43474"/>
        <dbReference type="ChEBI" id="CHEBI:456216"/>
        <dbReference type="EC" id="7.2.2.10"/>
    </reaction>
</comment>
<evidence type="ECO:0000256" key="9">
    <source>
        <dbReference type="ARBA" id="ARBA00022824"/>
    </source>
</evidence>
<dbReference type="SUPFAM" id="SSF81660">
    <property type="entry name" value="Metal cation-transporting ATPase, ATP-binding domain N"/>
    <property type="match status" value="1"/>
</dbReference>
<dbReference type="InterPro" id="IPR018303">
    <property type="entry name" value="ATPase_P-typ_P_site"/>
</dbReference>
<dbReference type="GO" id="GO:0005524">
    <property type="term" value="F:ATP binding"/>
    <property type="evidence" value="ECO:0007669"/>
    <property type="project" value="UniProtKB-KW"/>
</dbReference>
<dbReference type="NCBIfam" id="TIGR01116">
    <property type="entry name" value="ATPase-IIA1_Ca"/>
    <property type="match status" value="1"/>
</dbReference>
<comment type="subcellular location">
    <subcellularLocation>
        <location evidence="2">Endoplasmic reticulum membrane</location>
        <topology evidence="2">Multi-pass membrane protein</topology>
    </subcellularLocation>
    <subcellularLocation>
        <location evidence="18">Membrane</location>
        <topology evidence="18">Multi-pass membrane protein</topology>
    </subcellularLocation>
    <subcellularLocation>
        <location evidence="1">Sarcoplasmic reticulum membrane</location>
        <topology evidence="1">Multi-pass membrane protein</topology>
    </subcellularLocation>
</comment>
<dbReference type="PRINTS" id="PR00119">
    <property type="entry name" value="CATATPASE"/>
</dbReference>
<dbReference type="SFLD" id="SFLDS00003">
    <property type="entry name" value="Haloacid_Dehalogenase"/>
    <property type="match status" value="1"/>
</dbReference>
<evidence type="ECO:0000256" key="6">
    <source>
        <dbReference type="ARBA" id="ARBA00022692"/>
    </source>
</evidence>
<gene>
    <name evidence="20" type="ORF">KQP761_LOCUS20947</name>
</gene>
<dbReference type="SFLD" id="SFLDG00002">
    <property type="entry name" value="C1.7:_P-type_atpase_like"/>
    <property type="match status" value="1"/>
</dbReference>
<evidence type="ECO:0000259" key="19">
    <source>
        <dbReference type="SMART" id="SM00831"/>
    </source>
</evidence>
<dbReference type="InterPro" id="IPR008250">
    <property type="entry name" value="ATPase_P-typ_transduc_dom_A_sf"/>
</dbReference>
<evidence type="ECO:0000256" key="7">
    <source>
        <dbReference type="ARBA" id="ARBA00022723"/>
    </source>
</evidence>
<dbReference type="FunFam" id="1.20.1110.10:FF:000065">
    <property type="entry name" value="Sarcoplasmic/endoplasmic reticulum calcium ATPase 1"/>
    <property type="match status" value="2"/>
</dbReference>
<evidence type="ECO:0000256" key="2">
    <source>
        <dbReference type="ARBA" id="ARBA00004477"/>
    </source>
</evidence>
<dbReference type="OrthoDB" id="3352408at2759"/>
<feature type="transmembrane region" description="Helical" evidence="18">
    <location>
        <begin position="949"/>
        <end position="969"/>
    </location>
</feature>
<evidence type="ECO:0000256" key="14">
    <source>
        <dbReference type="ARBA" id="ARBA00022967"/>
    </source>
</evidence>
<dbReference type="FunFam" id="3.40.1110.10:FF:000003">
    <property type="entry name" value="Calcium-transporting ATPase"/>
    <property type="match status" value="1"/>
</dbReference>
<evidence type="ECO:0000256" key="10">
    <source>
        <dbReference type="ARBA" id="ARBA00022837"/>
    </source>
</evidence>
<keyword evidence="11 18" id="KW-0067">ATP-binding</keyword>
<dbReference type="Pfam" id="PF00122">
    <property type="entry name" value="E1-E2_ATPase"/>
    <property type="match status" value="1"/>
</dbReference>
<feature type="transmembrane region" description="Helical" evidence="18">
    <location>
        <begin position="101"/>
        <end position="121"/>
    </location>
</feature>
<dbReference type="PROSITE" id="PS00154">
    <property type="entry name" value="ATPASE_E1_E2"/>
    <property type="match status" value="1"/>
</dbReference>
<comment type="caution">
    <text evidence="20">The sequence shown here is derived from an EMBL/GenBank/DDBJ whole genome shotgun (WGS) entry which is preliminary data.</text>
</comment>
<dbReference type="SUPFAM" id="SSF56784">
    <property type="entry name" value="HAD-like"/>
    <property type="match status" value="1"/>
</dbReference>
<proteinExistence type="inferred from homology"/>
<feature type="transmembrane region" description="Helical" evidence="18">
    <location>
        <begin position="275"/>
        <end position="295"/>
    </location>
</feature>
<keyword evidence="10 18" id="KW-0106">Calcium</keyword>
<evidence type="ECO:0000256" key="8">
    <source>
        <dbReference type="ARBA" id="ARBA00022741"/>
    </source>
</evidence>
<evidence type="ECO:0000256" key="13">
    <source>
        <dbReference type="ARBA" id="ARBA00022951"/>
    </source>
</evidence>
<dbReference type="NCBIfam" id="TIGR01494">
    <property type="entry name" value="ATPase_P-type"/>
    <property type="match status" value="3"/>
</dbReference>
<dbReference type="FunFam" id="3.40.50.1000:FF:000005">
    <property type="entry name" value="Calcium-transporting ATPase 1"/>
    <property type="match status" value="1"/>
</dbReference>
<comment type="function">
    <text evidence="18">Catalyzes the hydrolysis of ATP coupled with the transport of calcium.</text>
</comment>
<dbReference type="InterPro" id="IPR023298">
    <property type="entry name" value="ATPase_P-typ_TM_dom_sf"/>
</dbReference>
<dbReference type="SFLD" id="SFLDF00027">
    <property type="entry name" value="p-type_atpase"/>
    <property type="match status" value="1"/>
</dbReference>
<evidence type="ECO:0000256" key="11">
    <source>
        <dbReference type="ARBA" id="ARBA00022840"/>
    </source>
</evidence>
<dbReference type="InterPro" id="IPR023299">
    <property type="entry name" value="ATPase_P-typ_cyto_dom_N"/>
</dbReference>
<keyword evidence="17 18" id="KW-0472">Membrane</keyword>
<dbReference type="CDD" id="cd02083">
    <property type="entry name" value="P-type_ATPase_SERCA"/>
    <property type="match status" value="1"/>
</dbReference>
<dbReference type="PANTHER" id="PTHR42861">
    <property type="entry name" value="CALCIUM-TRANSPORTING ATPASE"/>
    <property type="match status" value="1"/>
</dbReference>